<dbReference type="FunFam" id="3.30.200.20:FF:000212">
    <property type="entry name" value="Proline-rich receptor-like protein kinase PERK8"/>
    <property type="match status" value="1"/>
</dbReference>
<dbReference type="GO" id="GO:0004674">
    <property type="term" value="F:protein serine/threonine kinase activity"/>
    <property type="evidence" value="ECO:0007669"/>
    <property type="project" value="UniProtKB-KW"/>
</dbReference>
<keyword evidence="7 14" id="KW-0547">Nucleotide-binding</keyword>
<dbReference type="InterPro" id="IPR017441">
    <property type="entry name" value="Protein_kinase_ATP_BS"/>
</dbReference>
<dbReference type="Gene3D" id="1.10.510.10">
    <property type="entry name" value="Transferase(Phosphotransferase) domain 1"/>
    <property type="match status" value="1"/>
</dbReference>
<evidence type="ECO:0000256" key="10">
    <source>
        <dbReference type="ARBA" id="ARBA00022989"/>
    </source>
</evidence>
<evidence type="ECO:0000256" key="12">
    <source>
        <dbReference type="ARBA" id="ARBA00047899"/>
    </source>
</evidence>
<evidence type="ECO:0000313" key="17">
    <source>
        <dbReference type="EMBL" id="CAD1828165.1"/>
    </source>
</evidence>
<dbReference type="Pfam" id="PF07714">
    <property type="entry name" value="PK_Tyr_Ser-Thr"/>
    <property type="match status" value="1"/>
</dbReference>
<evidence type="ECO:0000256" key="4">
    <source>
        <dbReference type="ARBA" id="ARBA00022527"/>
    </source>
</evidence>
<dbReference type="GO" id="GO:0005886">
    <property type="term" value="C:plasma membrane"/>
    <property type="evidence" value="ECO:0007669"/>
    <property type="project" value="UniProtKB-SubCell"/>
</dbReference>
<dbReference type="PROSITE" id="PS00107">
    <property type="entry name" value="PROTEIN_KINASE_ATP"/>
    <property type="match status" value="1"/>
</dbReference>
<evidence type="ECO:0000256" key="6">
    <source>
        <dbReference type="ARBA" id="ARBA00022692"/>
    </source>
</evidence>
<protein>
    <recommendedName>
        <fullName evidence="2">non-specific serine/threonine protein kinase</fullName>
        <ecNumber evidence="2">2.7.11.1</ecNumber>
    </recommendedName>
</protein>
<organism evidence="17">
    <name type="scientific">Ananas comosus var. bracteatus</name>
    <name type="common">red pineapple</name>
    <dbReference type="NCBI Taxonomy" id="296719"/>
    <lineage>
        <taxon>Eukaryota</taxon>
        <taxon>Viridiplantae</taxon>
        <taxon>Streptophyta</taxon>
        <taxon>Embryophyta</taxon>
        <taxon>Tracheophyta</taxon>
        <taxon>Spermatophyta</taxon>
        <taxon>Magnoliopsida</taxon>
        <taxon>Liliopsida</taxon>
        <taxon>Poales</taxon>
        <taxon>Bromeliaceae</taxon>
        <taxon>Bromelioideae</taxon>
        <taxon>Ananas</taxon>
    </lineage>
</organism>
<dbReference type="EC" id="2.7.11.1" evidence="2"/>
<evidence type="ECO:0000256" key="11">
    <source>
        <dbReference type="ARBA" id="ARBA00023136"/>
    </source>
</evidence>
<dbReference type="Pfam" id="PF00069">
    <property type="entry name" value="Pkinase"/>
    <property type="match status" value="1"/>
</dbReference>
<evidence type="ECO:0000256" key="1">
    <source>
        <dbReference type="ARBA" id="ARBA00004162"/>
    </source>
</evidence>
<sequence>MNVGFVGVGEILVRRYYNAFIKIPSTTTASSTTATATSAAASAAASAAGLLRRWLLFFFSAVDATAAAGGEVGPAIGRHRAHRCRGRGRAGLLLVLMVAACVCTSRRKSKKPHNPMKYYADADPSSFKGSSYYSSGPRGQWPHNGHQNPPPPPPGMVSGAMSSGNVSSAYSGPLAPPLPPPSPALALGFNKSTSFAYEELVAATNGFAQADLLGQGGFGYVHKGVLPNGKEIAVKQLKAGSRQGEREFHAEVDIIGRVHHRHLVSLVGYCVAAEQRLLVYEFVPNKTLEHHLHGQSPRFLVADFGLAKLSFDNHTHVSTRVMGTFGYLAPEYASSGKLTEKSDVFSYGVMLLELITGRRPVDSNHTFMEDSLVDWARPVLSLALADGNYDELADPRLDGNYDLMEMARMVACAAACVRHSARRRPRMSQIVRALEGDVSLEDLNEGVRPGQSMLFSSGSGSEYESPSSYTANMQRIRKVVVASPEYSGEYGDLISEYGGHDRSASSGEGP</sequence>
<keyword evidence="5" id="KW-0808">Transferase</keyword>
<dbReference type="InterPro" id="IPR001245">
    <property type="entry name" value="Ser-Thr/Tyr_kinase_cat_dom"/>
</dbReference>
<dbReference type="EMBL" id="LR862147">
    <property type="protein sequence ID" value="CAD1828165.1"/>
    <property type="molecule type" value="Genomic_DNA"/>
</dbReference>
<feature type="binding site" evidence="14">
    <location>
        <position position="235"/>
    </location>
    <ligand>
        <name>ATP</name>
        <dbReference type="ChEBI" id="CHEBI:30616"/>
    </ligand>
</feature>
<keyword evidence="8" id="KW-0418">Kinase</keyword>
<gene>
    <name evidence="17" type="ORF">CB5_LOCUS11376</name>
</gene>
<evidence type="ECO:0000256" key="15">
    <source>
        <dbReference type="SAM" id="MobiDB-lite"/>
    </source>
</evidence>
<proteinExistence type="predicted"/>
<keyword evidence="9 14" id="KW-0067">ATP-binding</keyword>
<dbReference type="InterPro" id="IPR011009">
    <property type="entry name" value="Kinase-like_dom_sf"/>
</dbReference>
<dbReference type="PROSITE" id="PS50011">
    <property type="entry name" value="PROTEIN_KINASE_DOM"/>
    <property type="match status" value="1"/>
</dbReference>
<evidence type="ECO:0000256" key="14">
    <source>
        <dbReference type="PROSITE-ProRule" id="PRU10141"/>
    </source>
</evidence>
<keyword evidence="11" id="KW-0472">Membrane</keyword>
<evidence type="ECO:0000256" key="13">
    <source>
        <dbReference type="ARBA" id="ARBA00048679"/>
    </source>
</evidence>
<feature type="domain" description="Protein kinase" evidence="16">
    <location>
        <begin position="207"/>
        <end position="440"/>
    </location>
</feature>
<keyword evidence="10" id="KW-1133">Transmembrane helix</keyword>
<feature type="region of interest" description="Disordered" evidence="15">
    <location>
        <begin position="489"/>
        <end position="510"/>
    </location>
</feature>
<evidence type="ECO:0000256" key="7">
    <source>
        <dbReference type="ARBA" id="ARBA00022741"/>
    </source>
</evidence>
<evidence type="ECO:0000259" key="16">
    <source>
        <dbReference type="PROSITE" id="PS50011"/>
    </source>
</evidence>
<evidence type="ECO:0000256" key="3">
    <source>
        <dbReference type="ARBA" id="ARBA00022475"/>
    </source>
</evidence>
<dbReference type="PANTHER" id="PTHR47982:SF6">
    <property type="entry name" value="PROLINE-RICH RECEPTOR-LIKE PROTEIN KINASE PERK4"/>
    <property type="match status" value="1"/>
</dbReference>
<dbReference type="PANTHER" id="PTHR47982">
    <property type="entry name" value="PROLINE-RICH RECEPTOR-LIKE PROTEIN KINASE PERK4"/>
    <property type="match status" value="1"/>
</dbReference>
<dbReference type="SUPFAM" id="SSF56112">
    <property type="entry name" value="Protein kinase-like (PK-like)"/>
    <property type="match status" value="1"/>
</dbReference>
<feature type="region of interest" description="Disordered" evidence="15">
    <location>
        <begin position="130"/>
        <end position="163"/>
    </location>
</feature>
<dbReference type="Gene3D" id="3.30.200.20">
    <property type="entry name" value="Phosphorylase Kinase, domain 1"/>
    <property type="match status" value="1"/>
</dbReference>
<comment type="catalytic activity">
    <reaction evidence="13">
        <text>L-seryl-[protein] + ATP = O-phospho-L-seryl-[protein] + ADP + H(+)</text>
        <dbReference type="Rhea" id="RHEA:17989"/>
        <dbReference type="Rhea" id="RHEA-COMP:9863"/>
        <dbReference type="Rhea" id="RHEA-COMP:11604"/>
        <dbReference type="ChEBI" id="CHEBI:15378"/>
        <dbReference type="ChEBI" id="CHEBI:29999"/>
        <dbReference type="ChEBI" id="CHEBI:30616"/>
        <dbReference type="ChEBI" id="CHEBI:83421"/>
        <dbReference type="ChEBI" id="CHEBI:456216"/>
        <dbReference type="EC" id="2.7.11.1"/>
    </reaction>
</comment>
<dbReference type="GO" id="GO:0005524">
    <property type="term" value="F:ATP binding"/>
    <property type="evidence" value="ECO:0007669"/>
    <property type="project" value="UniProtKB-UniRule"/>
</dbReference>
<reference evidence="17" key="1">
    <citation type="submission" date="2020-07" db="EMBL/GenBank/DDBJ databases">
        <authorList>
            <person name="Lin J."/>
        </authorList>
    </citation>
    <scope>NUCLEOTIDE SEQUENCE</scope>
</reference>
<dbReference type="AlphaFoldDB" id="A0A6V7PBG8"/>
<comment type="subcellular location">
    <subcellularLocation>
        <location evidence="1">Cell membrane</location>
        <topology evidence="1">Single-pass membrane protein</topology>
    </subcellularLocation>
</comment>
<keyword evidence="4" id="KW-0723">Serine/threonine-protein kinase</keyword>
<dbReference type="InterPro" id="IPR000719">
    <property type="entry name" value="Prot_kinase_dom"/>
</dbReference>
<accession>A0A6V7PBG8</accession>
<dbReference type="InterPro" id="IPR047117">
    <property type="entry name" value="PERK1-13-like"/>
</dbReference>
<evidence type="ECO:0000256" key="2">
    <source>
        <dbReference type="ARBA" id="ARBA00012513"/>
    </source>
</evidence>
<evidence type="ECO:0000256" key="8">
    <source>
        <dbReference type="ARBA" id="ARBA00022777"/>
    </source>
</evidence>
<name>A0A6V7PBG8_ANACO</name>
<comment type="catalytic activity">
    <reaction evidence="12">
        <text>L-threonyl-[protein] + ATP = O-phospho-L-threonyl-[protein] + ADP + H(+)</text>
        <dbReference type="Rhea" id="RHEA:46608"/>
        <dbReference type="Rhea" id="RHEA-COMP:11060"/>
        <dbReference type="Rhea" id="RHEA-COMP:11605"/>
        <dbReference type="ChEBI" id="CHEBI:15378"/>
        <dbReference type="ChEBI" id="CHEBI:30013"/>
        <dbReference type="ChEBI" id="CHEBI:30616"/>
        <dbReference type="ChEBI" id="CHEBI:61977"/>
        <dbReference type="ChEBI" id="CHEBI:456216"/>
        <dbReference type="EC" id="2.7.11.1"/>
    </reaction>
</comment>
<keyword evidence="6" id="KW-0812">Transmembrane</keyword>
<keyword evidence="3" id="KW-1003">Cell membrane</keyword>
<evidence type="ECO:0000256" key="9">
    <source>
        <dbReference type="ARBA" id="ARBA00022840"/>
    </source>
</evidence>
<evidence type="ECO:0000256" key="5">
    <source>
        <dbReference type="ARBA" id="ARBA00022679"/>
    </source>
</evidence>